<reference evidence="1 2" key="1">
    <citation type="submission" date="2019-09" db="EMBL/GenBank/DDBJ databases">
        <authorList>
            <person name="Chandra G."/>
            <person name="Truman W A."/>
        </authorList>
    </citation>
    <scope>NUCLEOTIDE SEQUENCE [LARGE SCALE GENOMIC DNA]</scope>
    <source>
        <strain evidence="1">PS655</strain>
    </source>
</reference>
<gene>
    <name evidence="1" type="ORF">PS655_05313</name>
</gene>
<dbReference type="Proteomes" id="UP000327167">
    <property type="component" value="Unassembled WGS sequence"/>
</dbReference>
<evidence type="ECO:0000313" key="2">
    <source>
        <dbReference type="Proteomes" id="UP000327167"/>
    </source>
</evidence>
<dbReference type="AlphaFoldDB" id="A0A5E6XDV8"/>
<evidence type="ECO:0000313" key="1">
    <source>
        <dbReference type="EMBL" id="VVN38879.1"/>
    </source>
</evidence>
<dbReference type="Pfam" id="PF18163">
    <property type="entry name" value="LD_cluster2"/>
    <property type="match status" value="1"/>
</dbReference>
<dbReference type="InterPro" id="IPR041160">
    <property type="entry name" value="LD_cluster2"/>
</dbReference>
<accession>A0A5E6XDV8</accession>
<name>A0A5E6XDV8_PSEFL</name>
<protein>
    <submittedName>
        <fullName evidence="1">Uncharacterized protein</fullName>
    </submittedName>
</protein>
<proteinExistence type="predicted"/>
<dbReference type="EMBL" id="CABVHJ010000024">
    <property type="protein sequence ID" value="VVN38879.1"/>
    <property type="molecule type" value="Genomic_DNA"/>
</dbReference>
<organism evidence="1 2">
    <name type="scientific">Pseudomonas fluorescens</name>
    <dbReference type="NCBI Taxonomy" id="294"/>
    <lineage>
        <taxon>Bacteria</taxon>
        <taxon>Pseudomonadati</taxon>
        <taxon>Pseudomonadota</taxon>
        <taxon>Gammaproteobacteria</taxon>
        <taxon>Pseudomonadales</taxon>
        <taxon>Pseudomonadaceae</taxon>
        <taxon>Pseudomonas</taxon>
    </lineage>
</organism>
<sequence length="250" mass="27220">MAGLGLSEAHLVDAMCETARHMLALGATITYGGDLRNHGFTKILYELVSRYRKDSDDQNNLASVISFLAWPVFVHSKLDELLALTSEMDGTAEIKIIDEQSKTLSLEDAGRLMPGAKFNWSSGLTAMRKAITDDSTARIVLGGKTSQFNGIMPGVAEEVFISLQSHKPVFLLGGFGGCSREILDLMGVENQFAPSRPVWPHADVFTQYQLEDLKNGLTTEENVALANTPHIDQAIVLVIRGLMNLIAPSS</sequence>